<keyword evidence="6" id="KW-0482">Metalloprotease</keyword>
<evidence type="ECO:0000256" key="4">
    <source>
        <dbReference type="ARBA" id="ARBA00022801"/>
    </source>
</evidence>
<comment type="similarity">
    <text evidence="2">Belongs to the peptidase M14 family.</text>
</comment>
<gene>
    <name evidence="8" type="ORF">METZ01_LOCUS310290</name>
</gene>
<keyword evidence="3" id="KW-0645">Protease</keyword>
<dbReference type="EMBL" id="UINC01098704">
    <property type="protein sequence ID" value="SVC57436.1"/>
    <property type="molecule type" value="Genomic_DNA"/>
</dbReference>
<evidence type="ECO:0000313" key="8">
    <source>
        <dbReference type="EMBL" id="SVC57436.1"/>
    </source>
</evidence>
<dbReference type="AlphaFoldDB" id="A0A382N8P7"/>
<dbReference type="GO" id="GO:0005615">
    <property type="term" value="C:extracellular space"/>
    <property type="evidence" value="ECO:0007669"/>
    <property type="project" value="TreeGrafter"/>
</dbReference>
<dbReference type="PANTHER" id="PTHR11705">
    <property type="entry name" value="PROTEASE FAMILY M14 CARBOXYPEPTIDASE A,B"/>
    <property type="match status" value="1"/>
</dbReference>
<keyword evidence="4" id="KW-0378">Hydrolase</keyword>
<evidence type="ECO:0000256" key="3">
    <source>
        <dbReference type="ARBA" id="ARBA00022670"/>
    </source>
</evidence>
<organism evidence="8">
    <name type="scientific">marine metagenome</name>
    <dbReference type="NCBI Taxonomy" id="408172"/>
    <lineage>
        <taxon>unclassified sequences</taxon>
        <taxon>metagenomes</taxon>
        <taxon>ecological metagenomes</taxon>
    </lineage>
</organism>
<sequence>MRLIYNSIILLLFINIQAFSQNIQSPSEFLGYEIGTQFSRHSQVIDYFDYVSNKLPENVIMEKYGKTYERRPLYLAYISSKENIKNIDLIRKNNLSNAGVIKKEINSSINKDIAIVWLSYNVHGNESSSTEASMKTLYLLLTKNSNLLDNTIVIIDPCINPDGRDRYANWYNQTVTIPYNTNSKSREHDEPWPGGRANHYLYDLNRDWAWITQTESKSRLKIYNKWLPHVHVDYHEQGIDNPYYFAPAVEPYHEIISKWQRDFQKEIGKNNAKYFDQNGWLYFTKETFDLLYPSYGDTYPTYLGAIGMTYEKAGGGVAGLGILNSENKVLTLVDRVNHHTTTGISTVE</sequence>
<keyword evidence="5" id="KW-0862">Zinc</keyword>
<dbReference type="InterPro" id="IPR000834">
    <property type="entry name" value="Peptidase_M14"/>
</dbReference>
<protein>
    <recommendedName>
        <fullName evidence="7">Peptidase M14 domain-containing protein</fullName>
    </recommendedName>
</protein>
<evidence type="ECO:0000256" key="2">
    <source>
        <dbReference type="ARBA" id="ARBA00005988"/>
    </source>
</evidence>
<reference evidence="8" key="1">
    <citation type="submission" date="2018-05" db="EMBL/GenBank/DDBJ databases">
        <authorList>
            <person name="Lanie J.A."/>
            <person name="Ng W.-L."/>
            <person name="Kazmierczak K.M."/>
            <person name="Andrzejewski T.M."/>
            <person name="Davidsen T.M."/>
            <person name="Wayne K.J."/>
            <person name="Tettelin H."/>
            <person name="Glass J.I."/>
            <person name="Rusch D."/>
            <person name="Podicherti R."/>
            <person name="Tsui H.-C.T."/>
            <person name="Winkler M.E."/>
        </authorList>
    </citation>
    <scope>NUCLEOTIDE SEQUENCE</scope>
</reference>
<dbReference type="SMART" id="SM00631">
    <property type="entry name" value="Zn_pept"/>
    <property type="match status" value="1"/>
</dbReference>
<evidence type="ECO:0000256" key="5">
    <source>
        <dbReference type="ARBA" id="ARBA00022833"/>
    </source>
</evidence>
<evidence type="ECO:0000256" key="1">
    <source>
        <dbReference type="ARBA" id="ARBA00001947"/>
    </source>
</evidence>
<dbReference type="Gene3D" id="3.40.630.10">
    <property type="entry name" value="Zn peptidases"/>
    <property type="match status" value="1"/>
</dbReference>
<feature type="domain" description="Peptidase M14" evidence="7">
    <location>
        <begin position="37"/>
        <end position="348"/>
    </location>
</feature>
<dbReference type="Pfam" id="PF00246">
    <property type="entry name" value="Peptidase_M14"/>
    <property type="match status" value="1"/>
</dbReference>
<evidence type="ECO:0000256" key="6">
    <source>
        <dbReference type="ARBA" id="ARBA00023049"/>
    </source>
</evidence>
<evidence type="ECO:0000259" key="7">
    <source>
        <dbReference type="PROSITE" id="PS52035"/>
    </source>
</evidence>
<proteinExistence type="inferred from homology"/>
<accession>A0A382N8P7</accession>
<dbReference type="PROSITE" id="PS52035">
    <property type="entry name" value="PEPTIDASE_M14"/>
    <property type="match status" value="1"/>
</dbReference>
<comment type="cofactor">
    <cofactor evidence="1">
        <name>Zn(2+)</name>
        <dbReference type="ChEBI" id="CHEBI:29105"/>
    </cofactor>
</comment>
<feature type="non-terminal residue" evidence="8">
    <location>
        <position position="348"/>
    </location>
</feature>
<dbReference type="GO" id="GO:0006508">
    <property type="term" value="P:proteolysis"/>
    <property type="evidence" value="ECO:0007669"/>
    <property type="project" value="UniProtKB-KW"/>
</dbReference>
<name>A0A382N8P7_9ZZZZ</name>
<dbReference type="CDD" id="cd06238">
    <property type="entry name" value="M14-like"/>
    <property type="match status" value="1"/>
</dbReference>
<dbReference type="GO" id="GO:0004181">
    <property type="term" value="F:metallocarboxypeptidase activity"/>
    <property type="evidence" value="ECO:0007669"/>
    <property type="project" value="InterPro"/>
</dbReference>
<dbReference type="SUPFAM" id="SSF53187">
    <property type="entry name" value="Zn-dependent exopeptidases"/>
    <property type="match status" value="1"/>
</dbReference>
<dbReference type="PANTHER" id="PTHR11705:SF143">
    <property type="entry name" value="SLL0236 PROTEIN"/>
    <property type="match status" value="1"/>
</dbReference>
<dbReference type="GO" id="GO:0008270">
    <property type="term" value="F:zinc ion binding"/>
    <property type="evidence" value="ECO:0007669"/>
    <property type="project" value="InterPro"/>
</dbReference>